<proteinExistence type="predicted"/>
<feature type="domain" description="CD-NTase-associated protein 12/Pycsar effector protein TIR" evidence="1">
    <location>
        <begin position="123"/>
        <end position="235"/>
    </location>
</feature>
<evidence type="ECO:0000259" key="1">
    <source>
        <dbReference type="Pfam" id="PF10137"/>
    </source>
</evidence>
<organism evidence="2 3">
    <name type="scientific">Hydrogenophaga palleronii</name>
    <dbReference type="NCBI Taxonomy" id="65655"/>
    <lineage>
        <taxon>Bacteria</taxon>
        <taxon>Pseudomonadati</taxon>
        <taxon>Pseudomonadota</taxon>
        <taxon>Betaproteobacteria</taxon>
        <taxon>Burkholderiales</taxon>
        <taxon>Comamonadaceae</taxon>
        <taxon>Hydrogenophaga</taxon>
    </lineage>
</organism>
<dbReference type="Pfam" id="PF10137">
    <property type="entry name" value="CAP12-PCTIR_TIR"/>
    <property type="match status" value="1"/>
</dbReference>
<dbReference type="InterPro" id="IPR019302">
    <property type="entry name" value="CAP12/PCTIR_TIR_dom"/>
</dbReference>
<sequence length="257" mass="29244">MERTKKYEGYYLSELGWRNLIQLSEDIFGEPDSIHGNANTHNGTWTYDKLEDFVAGLNPNNSDLFLEFSDSQRVRLCHYGRFGWEIKSNDKKKIVQFETSADNVATTHIVPLPEIAHKATPTIFIGHGRDQDWRALKDHLQDKHEIEIEAYEVGSRAGHTIRDVLEDMLDGSELAILVHTPEDELADGSFNSRPNVIHETGLFQGKLGFSRAIILMRVGVNEFSNISGVQQIRYATITETFGDVLAWIKRESHSQKT</sequence>
<reference evidence="2 3" key="1">
    <citation type="submission" date="2023-07" db="EMBL/GenBank/DDBJ databases">
        <title>Sorghum-associated microbial communities from plants grown in Nebraska, USA.</title>
        <authorList>
            <person name="Schachtman D."/>
        </authorList>
    </citation>
    <scope>NUCLEOTIDE SEQUENCE [LARGE SCALE GENOMIC DNA]</scope>
    <source>
        <strain evidence="2 3">4249</strain>
    </source>
</reference>
<dbReference type="RefSeq" id="WP_310311604.1">
    <property type="nucleotide sequence ID" value="NZ_JAVDWU010000001.1"/>
</dbReference>
<gene>
    <name evidence="2" type="ORF">J2W49_000683</name>
</gene>
<name>A0ABU1WHK8_9BURK</name>
<dbReference type="EMBL" id="JAVDWU010000001">
    <property type="protein sequence ID" value="MDR7148755.1"/>
    <property type="molecule type" value="Genomic_DNA"/>
</dbReference>
<dbReference type="Proteomes" id="UP001265700">
    <property type="component" value="Unassembled WGS sequence"/>
</dbReference>
<comment type="caution">
    <text evidence="2">The sequence shown here is derived from an EMBL/GenBank/DDBJ whole genome shotgun (WGS) entry which is preliminary data.</text>
</comment>
<evidence type="ECO:0000313" key="3">
    <source>
        <dbReference type="Proteomes" id="UP001265700"/>
    </source>
</evidence>
<protein>
    <submittedName>
        <fullName evidence="2">Nucleotide-binding protein</fullName>
    </submittedName>
</protein>
<evidence type="ECO:0000313" key="2">
    <source>
        <dbReference type="EMBL" id="MDR7148755.1"/>
    </source>
</evidence>
<keyword evidence="3" id="KW-1185">Reference proteome</keyword>
<accession>A0ABU1WHK8</accession>